<comment type="caution">
    <text evidence="1">The sequence shown here is derived from an EMBL/GenBank/DDBJ whole genome shotgun (WGS) entry which is preliminary data.</text>
</comment>
<sequence length="103" mass="11533">MRNIQSTQKVDFIEVSEDTSGERISNELLKLLPEMGLDLNLMRSQCYDGAGNMTGHLKGVGPRIQRIYPKALHFWCTAHQLNRCIVAAANIPCVRNMMGTADK</sequence>
<gene>
    <name evidence="1" type="ORF">MGAL_10B077816</name>
</gene>
<dbReference type="OrthoDB" id="10029684at2759"/>
<dbReference type="PANTHER" id="PTHR45749">
    <property type="match status" value="1"/>
</dbReference>
<proteinExistence type="predicted"/>
<dbReference type="PANTHER" id="PTHR45749:SF21">
    <property type="entry name" value="DUF4371 DOMAIN-CONTAINING PROTEIN"/>
    <property type="match status" value="1"/>
</dbReference>
<accession>A0A8B6C8E6</accession>
<name>A0A8B6C8E6_MYTGA</name>
<reference evidence="1" key="1">
    <citation type="submission" date="2018-11" db="EMBL/GenBank/DDBJ databases">
        <authorList>
            <person name="Alioto T."/>
            <person name="Alioto T."/>
        </authorList>
    </citation>
    <scope>NUCLEOTIDE SEQUENCE</scope>
</reference>
<organism evidence="1 2">
    <name type="scientific">Mytilus galloprovincialis</name>
    <name type="common">Mediterranean mussel</name>
    <dbReference type="NCBI Taxonomy" id="29158"/>
    <lineage>
        <taxon>Eukaryota</taxon>
        <taxon>Metazoa</taxon>
        <taxon>Spiralia</taxon>
        <taxon>Lophotrochozoa</taxon>
        <taxon>Mollusca</taxon>
        <taxon>Bivalvia</taxon>
        <taxon>Autobranchia</taxon>
        <taxon>Pteriomorphia</taxon>
        <taxon>Mytilida</taxon>
        <taxon>Mytiloidea</taxon>
        <taxon>Mytilidae</taxon>
        <taxon>Mytilinae</taxon>
        <taxon>Mytilus</taxon>
    </lineage>
</organism>
<keyword evidence="2" id="KW-1185">Reference proteome</keyword>
<dbReference type="EMBL" id="UYJE01001397">
    <property type="protein sequence ID" value="VDI01855.1"/>
    <property type="molecule type" value="Genomic_DNA"/>
</dbReference>
<dbReference type="AlphaFoldDB" id="A0A8B6C8E6"/>
<protein>
    <recommendedName>
        <fullName evidence="3">DUF4371 domain-containing protein</fullName>
    </recommendedName>
</protein>
<evidence type="ECO:0000313" key="1">
    <source>
        <dbReference type="EMBL" id="VDI01855.1"/>
    </source>
</evidence>
<evidence type="ECO:0008006" key="3">
    <source>
        <dbReference type="Google" id="ProtNLM"/>
    </source>
</evidence>
<evidence type="ECO:0000313" key="2">
    <source>
        <dbReference type="Proteomes" id="UP000596742"/>
    </source>
</evidence>
<feature type="non-terminal residue" evidence="1">
    <location>
        <position position="103"/>
    </location>
</feature>
<dbReference type="Proteomes" id="UP000596742">
    <property type="component" value="Unassembled WGS sequence"/>
</dbReference>